<dbReference type="InterPro" id="IPR033121">
    <property type="entry name" value="PEPTIDASE_A1"/>
</dbReference>
<keyword evidence="2" id="KW-0645">Protease</keyword>
<dbReference type="VEuPathDB" id="FungiDB:FOXG_03782"/>
<dbReference type="Gene3D" id="2.40.70.10">
    <property type="entry name" value="Acid Proteases"/>
    <property type="match status" value="2"/>
</dbReference>
<dbReference type="VEuPathDB" id="FungiDB:FOC1_g10005987"/>
<evidence type="ECO:0000256" key="1">
    <source>
        <dbReference type="ARBA" id="ARBA00007447"/>
    </source>
</evidence>
<evidence type="ECO:0000256" key="5">
    <source>
        <dbReference type="ARBA" id="ARBA00022801"/>
    </source>
</evidence>
<dbReference type="AlphaFoldDB" id="A0A2H3SZ45"/>
<evidence type="ECO:0000256" key="3">
    <source>
        <dbReference type="ARBA" id="ARBA00022729"/>
    </source>
</evidence>
<feature type="disulfide bond" evidence="7">
    <location>
        <begin position="321"/>
        <end position="355"/>
    </location>
</feature>
<evidence type="ECO:0000256" key="6">
    <source>
        <dbReference type="PIRSR" id="PIRSR601461-1"/>
    </source>
</evidence>
<dbReference type="InterPro" id="IPR001461">
    <property type="entry name" value="Aspartic_peptidase_A1"/>
</dbReference>
<protein>
    <recommendedName>
        <fullName evidence="8">Peptidase A1 domain-containing protein</fullName>
    </recommendedName>
</protein>
<feature type="active site" evidence="6">
    <location>
        <position position="286"/>
    </location>
</feature>
<name>A0A2H3SZ45_FUSOX</name>
<dbReference type="VEuPathDB" id="FungiDB:FOZG_03396"/>
<dbReference type="PRINTS" id="PR00792">
    <property type="entry name" value="PEPSIN"/>
</dbReference>
<evidence type="ECO:0000256" key="7">
    <source>
        <dbReference type="PIRSR" id="PIRSR601461-2"/>
    </source>
</evidence>
<dbReference type="InterPro" id="IPR033876">
    <property type="entry name" value="SAP-like"/>
</dbReference>
<dbReference type="Pfam" id="PF00026">
    <property type="entry name" value="Asp"/>
    <property type="match status" value="1"/>
</dbReference>
<dbReference type="CDD" id="cd05474">
    <property type="entry name" value="SAP_like"/>
    <property type="match status" value="1"/>
</dbReference>
<dbReference type="VEuPathDB" id="FungiDB:FOIG_14504"/>
<keyword evidence="3" id="KW-0732">Signal</keyword>
<dbReference type="PROSITE" id="PS51767">
    <property type="entry name" value="PEPTIDASE_A1"/>
    <property type="match status" value="1"/>
</dbReference>
<feature type="active site" evidence="6">
    <location>
        <position position="86"/>
    </location>
</feature>
<dbReference type="Proteomes" id="UP000219369">
    <property type="component" value="Unassembled WGS sequence"/>
</dbReference>
<comment type="similarity">
    <text evidence="1">Belongs to the peptidase A1 family.</text>
</comment>
<evidence type="ECO:0000256" key="4">
    <source>
        <dbReference type="ARBA" id="ARBA00022750"/>
    </source>
</evidence>
<dbReference type="VEuPathDB" id="FungiDB:FOMG_03472"/>
<evidence type="ECO:0000313" key="10">
    <source>
        <dbReference type="Proteomes" id="UP000219369"/>
    </source>
</evidence>
<dbReference type="PANTHER" id="PTHR47966:SF51">
    <property type="entry name" value="BETA-SITE APP-CLEAVING ENZYME, ISOFORM A-RELATED"/>
    <property type="match status" value="1"/>
</dbReference>
<evidence type="ECO:0000259" key="8">
    <source>
        <dbReference type="PROSITE" id="PS51767"/>
    </source>
</evidence>
<dbReference type="VEuPathDB" id="FungiDB:HZS61_013961"/>
<dbReference type="EMBL" id="FMJY01000003">
    <property type="protein sequence ID" value="SCO81687.1"/>
    <property type="molecule type" value="Genomic_DNA"/>
</dbReference>
<sequence length="456" mass="48233">MSNSSQTVEMRSVLLAALPLGAFPILILPCTATFEASGHGHIEYPIRHIPRSVSSFGEVFINNEKWLYTVEIAIGNPPQKTLVQVDTGSSDLWVNANCSSAPAEFGQQELCEEVPRFDHRLSNSSKGPLGSKLLGYGSGDELNGALVDIYQDTVTIGDIKVRNQMFGVASNSRGLPIGIMGLGPGFNGSFAVNESHPLLLDSMAIQGAITSRVYSLALGTADDKQGSLIFGGLDKGRFFGTLYKTPIVKSRDGGSRLTINISSIGADGGNGSTKAYPLKDTNFHLDSGYTFSKLNKELAEQIFRDVGAELDRELGFYMVDCKLRDHAGGLVLNFGENTIITVPLRELIYTAQGLCAVGVEPVEEGKQQILGDSFLRAAYVVFDFDNKNVHIAQAANCTSEIVAIGAGSDAVPSVTSNCQAPGFGTGKVSAAAHCFPGGILGSLILASAAIAMLSAL</sequence>
<accession>A0A2H3SZ45</accession>
<evidence type="ECO:0000313" key="9">
    <source>
        <dbReference type="EMBL" id="SCO81687.1"/>
    </source>
</evidence>
<dbReference type="InterPro" id="IPR021109">
    <property type="entry name" value="Peptidase_aspartic_dom_sf"/>
</dbReference>
<gene>
    <name evidence="9" type="ORF">FRV6_05900</name>
</gene>
<keyword evidence="4" id="KW-0064">Aspartyl protease</keyword>
<dbReference type="PANTHER" id="PTHR47966">
    <property type="entry name" value="BETA-SITE APP-CLEAVING ENZYME, ISOFORM A-RELATED"/>
    <property type="match status" value="1"/>
</dbReference>
<dbReference type="GO" id="GO:0006508">
    <property type="term" value="P:proteolysis"/>
    <property type="evidence" value="ECO:0007669"/>
    <property type="project" value="UniProtKB-KW"/>
</dbReference>
<keyword evidence="5" id="KW-0378">Hydrolase</keyword>
<proteinExistence type="inferred from homology"/>
<dbReference type="VEuPathDB" id="FungiDB:FOC4_g10003496"/>
<feature type="domain" description="Peptidase A1" evidence="8">
    <location>
        <begin position="68"/>
        <end position="392"/>
    </location>
</feature>
<reference evidence="10" key="1">
    <citation type="submission" date="2016-09" db="EMBL/GenBank/DDBJ databases">
        <authorList>
            <person name="Guldener U."/>
        </authorList>
    </citation>
    <scope>NUCLEOTIDE SEQUENCE [LARGE SCALE GENOMIC DNA]</scope>
    <source>
        <strain evidence="10">V64-1</strain>
    </source>
</reference>
<dbReference type="SUPFAM" id="SSF50630">
    <property type="entry name" value="Acid proteases"/>
    <property type="match status" value="1"/>
</dbReference>
<dbReference type="OrthoDB" id="771136at2759"/>
<organism evidence="9 10">
    <name type="scientific">Fusarium oxysporum</name>
    <name type="common">Fusarium vascular wilt</name>
    <dbReference type="NCBI Taxonomy" id="5507"/>
    <lineage>
        <taxon>Eukaryota</taxon>
        <taxon>Fungi</taxon>
        <taxon>Dikarya</taxon>
        <taxon>Ascomycota</taxon>
        <taxon>Pezizomycotina</taxon>
        <taxon>Sordariomycetes</taxon>
        <taxon>Hypocreomycetidae</taxon>
        <taxon>Hypocreales</taxon>
        <taxon>Nectriaceae</taxon>
        <taxon>Fusarium</taxon>
        <taxon>Fusarium oxysporum species complex</taxon>
    </lineage>
</organism>
<keyword evidence="7" id="KW-1015">Disulfide bond</keyword>
<evidence type="ECO:0000256" key="2">
    <source>
        <dbReference type="ARBA" id="ARBA00022670"/>
    </source>
</evidence>
<dbReference type="GO" id="GO:0004190">
    <property type="term" value="F:aspartic-type endopeptidase activity"/>
    <property type="evidence" value="ECO:0007669"/>
    <property type="project" value="UniProtKB-KW"/>
</dbReference>